<protein>
    <recommendedName>
        <fullName evidence="1">Pepco domain-containing protein</fullName>
    </recommendedName>
</protein>
<dbReference type="RefSeq" id="WP_344209967.1">
    <property type="nucleotide sequence ID" value="NZ_BAAAOS010000007.1"/>
</dbReference>
<feature type="domain" description="Pepco" evidence="1">
    <location>
        <begin position="26"/>
        <end position="102"/>
    </location>
</feature>
<comment type="caution">
    <text evidence="2">The sequence shown here is derived from an EMBL/GenBank/DDBJ whole genome shotgun (WGS) entry which is preliminary data.</text>
</comment>
<sequence>MDDLGSVELVYADRELDPDAKVFGRRDPVLKVTEVNADRLADSVARLSRTMDQVFDRIRSTNGPYELESFEVSAEFTGSGEVRLIGSVGLEVTGGVRLTFKKKDSSTTP</sequence>
<dbReference type="Pfam" id="PF24393">
    <property type="entry name" value="Pepco"/>
    <property type="match status" value="1"/>
</dbReference>
<keyword evidence="3" id="KW-1185">Reference proteome</keyword>
<evidence type="ECO:0000313" key="2">
    <source>
        <dbReference type="EMBL" id="GAA1557525.1"/>
    </source>
</evidence>
<name>A0ABN2CH07_9ACTN</name>
<dbReference type="InterPro" id="IPR056947">
    <property type="entry name" value="Pepco_dom"/>
</dbReference>
<accession>A0ABN2CH07</accession>
<organism evidence="2 3">
    <name type="scientific">Kribbella sancticallisti</name>
    <dbReference type="NCBI Taxonomy" id="460087"/>
    <lineage>
        <taxon>Bacteria</taxon>
        <taxon>Bacillati</taxon>
        <taxon>Actinomycetota</taxon>
        <taxon>Actinomycetes</taxon>
        <taxon>Propionibacteriales</taxon>
        <taxon>Kribbellaceae</taxon>
        <taxon>Kribbella</taxon>
    </lineage>
</organism>
<dbReference type="Proteomes" id="UP001500393">
    <property type="component" value="Unassembled WGS sequence"/>
</dbReference>
<evidence type="ECO:0000259" key="1">
    <source>
        <dbReference type="Pfam" id="PF24393"/>
    </source>
</evidence>
<proteinExistence type="predicted"/>
<dbReference type="EMBL" id="BAAAOS010000007">
    <property type="protein sequence ID" value="GAA1557525.1"/>
    <property type="molecule type" value="Genomic_DNA"/>
</dbReference>
<gene>
    <name evidence="2" type="ORF">GCM10009789_08620</name>
</gene>
<reference evidence="2 3" key="1">
    <citation type="journal article" date="2019" name="Int. J. Syst. Evol. Microbiol.">
        <title>The Global Catalogue of Microorganisms (GCM) 10K type strain sequencing project: providing services to taxonomists for standard genome sequencing and annotation.</title>
        <authorList>
            <consortium name="The Broad Institute Genomics Platform"/>
            <consortium name="The Broad Institute Genome Sequencing Center for Infectious Disease"/>
            <person name="Wu L."/>
            <person name="Ma J."/>
        </authorList>
    </citation>
    <scope>NUCLEOTIDE SEQUENCE [LARGE SCALE GENOMIC DNA]</scope>
    <source>
        <strain evidence="2 3">JCM 14969</strain>
    </source>
</reference>
<evidence type="ECO:0000313" key="3">
    <source>
        <dbReference type="Proteomes" id="UP001500393"/>
    </source>
</evidence>